<evidence type="ECO:0000313" key="2">
    <source>
        <dbReference type="Proteomes" id="UP000027093"/>
    </source>
</evidence>
<organism evidence="1 2">
    <name type="scientific">Nitrososphaera viennensis EN76</name>
    <dbReference type="NCBI Taxonomy" id="926571"/>
    <lineage>
        <taxon>Archaea</taxon>
        <taxon>Nitrososphaerota</taxon>
        <taxon>Nitrososphaeria</taxon>
        <taxon>Nitrososphaerales</taxon>
        <taxon>Nitrososphaeraceae</taxon>
        <taxon>Nitrososphaera</taxon>
    </lineage>
</organism>
<name>A0A060HRJ3_9ARCH</name>
<dbReference type="EMBL" id="CP007536">
    <property type="protein sequence ID" value="AIC16156.1"/>
    <property type="molecule type" value="Genomic_DNA"/>
</dbReference>
<proteinExistence type="predicted"/>
<sequence length="129" mass="14640">MTGFKFGTAINCIDGRTQQVVIDYMRQNFEVDGVDMVNFPGADGTFANCEHSEELVFIKRATSISIERHGSKVIAVVGHHDCAGNPGDKEHHYAHIRRAVQEVHSWKFPVQIIGLYVNDEWKIEEVRRS</sequence>
<keyword evidence="2" id="KW-1185">Reference proteome</keyword>
<dbReference type="KEGG" id="nvn:NVIE_018970"/>
<reference evidence="1 2" key="1">
    <citation type="journal article" date="2014" name="Int. J. Syst. Evol. Microbiol.">
        <title>Nitrososphaera viennensis gen. nov., sp. nov., an aerobic and mesophilic, ammonia-oxidizing archaeon from soil and a member of the archaeal phylum Thaumarchaeota.</title>
        <authorList>
            <person name="Stieglmeier M."/>
            <person name="Klingl A."/>
            <person name="Alves R.J."/>
            <person name="Rittmann S.K."/>
            <person name="Melcher M."/>
            <person name="Leisch N."/>
            <person name="Schleper C."/>
        </authorList>
    </citation>
    <scope>NUCLEOTIDE SEQUENCE [LARGE SCALE GENOMIC DNA]</scope>
    <source>
        <strain evidence="1">EN76</strain>
    </source>
</reference>
<dbReference type="InterPro" id="IPR046871">
    <property type="entry name" value="Pro_CA_2"/>
</dbReference>
<evidence type="ECO:0000313" key="1">
    <source>
        <dbReference type="EMBL" id="AIC16156.1"/>
    </source>
</evidence>
<dbReference type="STRING" id="926571.NVIE_018970"/>
<dbReference type="OrthoDB" id="9675at2157"/>
<protein>
    <recommendedName>
        <fullName evidence="3">Carbonic anhydrase</fullName>
    </recommendedName>
</protein>
<accession>A0A060HRJ3</accession>
<dbReference type="Proteomes" id="UP000027093">
    <property type="component" value="Chromosome"/>
</dbReference>
<evidence type="ECO:0008006" key="3">
    <source>
        <dbReference type="Google" id="ProtNLM"/>
    </source>
</evidence>
<dbReference type="RefSeq" id="WP_075054993.1">
    <property type="nucleotide sequence ID" value="NZ_CP007536.1"/>
</dbReference>
<dbReference type="HOGENOM" id="CLU_152017_0_0_2"/>
<dbReference type="GeneID" id="74947156"/>
<dbReference type="Pfam" id="PF20393">
    <property type="entry name" value="Pro_CA_2"/>
    <property type="match status" value="1"/>
</dbReference>
<dbReference type="AlphaFoldDB" id="A0A060HRJ3"/>
<gene>
    <name evidence="1" type="ORF">NVIE_018970</name>
</gene>